<dbReference type="Proteomes" id="UP000749334">
    <property type="component" value="Unassembled WGS sequence"/>
</dbReference>
<protein>
    <submittedName>
        <fullName evidence="1">Uncharacterized protein</fullName>
    </submittedName>
</protein>
<name>A0A921L2F0_9PAST</name>
<evidence type="ECO:0000313" key="1">
    <source>
        <dbReference type="EMBL" id="HJF75036.1"/>
    </source>
</evidence>
<organism evidence="1 2">
    <name type="scientific">Gallibacterium anatis</name>
    <dbReference type="NCBI Taxonomy" id="750"/>
    <lineage>
        <taxon>Bacteria</taxon>
        <taxon>Pseudomonadati</taxon>
        <taxon>Pseudomonadota</taxon>
        <taxon>Gammaproteobacteria</taxon>
        <taxon>Pasteurellales</taxon>
        <taxon>Pasteurellaceae</taxon>
        <taxon>Gallibacterium</taxon>
    </lineage>
</organism>
<dbReference type="EMBL" id="DYVQ01000105">
    <property type="protein sequence ID" value="HJF75036.1"/>
    <property type="molecule type" value="Genomic_DNA"/>
</dbReference>
<reference evidence="1" key="2">
    <citation type="submission" date="2021-09" db="EMBL/GenBank/DDBJ databases">
        <authorList>
            <person name="Gilroy R."/>
        </authorList>
    </citation>
    <scope>NUCLEOTIDE SEQUENCE</scope>
    <source>
        <strain evidence="1">ChiHjej11B10-15683</strain>
    </source>
</reference>
<accession>A0A921L2F0</accession>
<gene>
    <name evidence="1" type="ORF">K8W15_12810</name>
</gene>
<comment type="caution">
    <text evidence="1">The sequence shown here is derived from an EMBL/GenBank/DDBJ whole genome shotgun (WGS) entry which is preliminary data.</text>
</comment>
<reference evidence="1" key="1">
    <citation type="journal article" date="2021" name="PeerJ">
        <title>Extensive microbial diversity within the chicken gut microbiome revealed by metagenomics and culture.</title>
        <authorList>
            <person name="Gilroy R."/>
            <person name="Ravi A."/>
            <person name="Getino M."/>
            <person name="Pursley I."/>
            <person name="Horton D.L."/>
            <person name="Alikhan N.F."/>
            <person name="Baker D."/>
            <person name="Gharbi K."/>
            <person name="Hall N."/>
            <person name="Watson M."/>
            <person name="Adriaenssens E.M."/>
            <person name="Foster-Nyarko E."/>
            <person name="Jarju S."/>
            <person name="Secka A."/>
            <person name="Antonio M."/>
            <person name="Oren A."/>
            <person name="Chaudhuri R.R."/>
            <person name="La Ragione R."/>
            <person name="Hildebrand F."/>
            <person name="Pallen M.J."/>
        </authorList>
    </citation>
    <scope>NUCLEOTIDE SEQUENCE</scope>
    <source>
        <strain evidence="1">ChiHjej11B10-15683</strain>
    </source>
</reference>
<dbReference type="AlphaFoldDB" id="A0A921L2F0"/>
<proteinExistence type="predicted"/>
<evidence type="ECO:0000313" key="2">
    <source>
        <dbReference type="Proteomes" id="UP000749334"/>
    </source>
</evidence>
<sequence length="64" mass="7988">MVRKALSIECFLYAKESPWNEDIIDENYPMSYWDGYKELQFRIHQHIRDSELLKKYHKEINNYF</sequence>